<evidence type="ECO:0000256" key="1">
    <source>
        <dbReference type="SAM" id="MobiDB-lite"/>
    </source>
</evidence>
<feature type="compositionally biased region" description="Basic and acidic residues" evidence="1">
    <location>
        <begin position="824"/>
        <end position="843"/>
    </location>
</feature>
<evidence type="ECO:0000313" key="5">
    <source>
        <dbReference type="Proteomes" id="UP000000548"/>
    </source>
</evidence>
<dbReference type="eggNOG" id="ENOG5032EF4">
    <property type="taxonomic scope" value="Bacteria"/>
</dbReference>
<organism evidence="4 5">
    <name type="scientific">Mesomycoplasma hyopneumoniae (strain J / ATCC 25934 / NCTC 10110)</name>
    <name type="common">Mycoplasma hyopneumoniae</name>
    <dbReference type="NCBI Taxonomy" id="262719"/>
    <lineage>
        <taxon>Bacteria</taxon>
        <taxon>Bacillati</taxon>
        <taxon>Mycoplasmatota</taxon>
        <taxon>Mycoplasmoidales</taxon>
        <taxon>Metamycoplasmataceae</taxon>
        <taxon>Mesomycoplasma</taxon>
    </lineage>
</organism>
<sequence>MDDINDKKSKKAMKKSKRRAIILSLLAFGGLSVGSFGFLPFLLKSWNTLQYNIVDFRHINQDNINYEIEFALSDLDSFKLNYQDLNVDLTKDKEGKEVVATYTAIYDEFSRYWRINSKYSNLSFGRRYYLKVYLDDKKQKRFSAKKVIGFGQNVTNFVDTPPAVSTINFEARTPSTASVSVKFADEAANLEGKKVALEYYYVLKNQADDLESQLENAKTAQEIHTSYVDAGIVKDGKVEFALNNLHPGLDYKISAIRYVDTNNRQEIPLSPMQKIALDPKIDFEKDSTKKRLFETKTAKFKLVTKSLIDQNLSFSQKRLNINFDSFESTQELQNKIIKMHYKDLKTSQTYVVSAIYSADLASFDLNNLDPGRTYQIESFELEGAQIEFGNTFIKNFYTPAAVIDSKIAIGATFANVDLTIASADNLEGAQALLYLDDSSIIPTSATFFQGQENGIYKISFKAKGLVNDTKYALDKLLLISKVPNSVFSLQKDGYDYKNILFLWNKNLEISSPKRNFITTISDLKTFIKLEPKILASKVEYTFGFLPESAYLNDKNLYLYYYKKDNPAKLYKSKVAKAEGSEIKFDLEDFEVSSVYKLAKIEIAEKPDLAVAIQFDLGKSSAQKLPYDEFFIKYRVSEIKFDQITETSAKVAVSLEGDFKNSVGKTGAKNEFSAKLVFGQPGFGNLSSTIKVDLAPTNQASGTPGPEKKEYILSDNKLILHFNLENLDPKTEYQVVDLEIPELAEFFSSSGILEQNAKFSTSYKKIKIFGSNFDNISETSAIATIYFDPTFNSYLNNYKFKVKFKDENNKIVSYPNQVGNNIKAVTDKREKEDKKGKEKQEESKTVQSQELENKNPEYIQVVNNAIKVSLSNLYPGKKYEFAGLESAPGQDSGLTELNYEYLNNKLEEDSNKTQGEPPYFYTIPQIQSIKSQPQQDSAKIIIDFNIKDPNFGKRPNKSDKNAIIFLKNNANGAAASEKTTIKFSNNTNTAEFDLKNLEKLSHYTITELLLDSQRINFAPKLKDEKAPERNFYTVATTASVVKIVQFEKKHNKIGLELTFDPVKDIYLKNDQIKVMLKPKNQNQDAKTIEATGNVDEKLVLKLNFENTQPGSEYEIEKISNLTKDKNIQTSVGFEIKAQSYAPGITSSDSQAKIYSAPELFKFEVQSNKSEQVKVKLSFKDAEQILIQNSKQLTLLMKNEKTNAIITATGTAKNESGLISAEFDFKNLDRNQKYILVSINDYSQVDSSIWVNHELENKKSFNVNVDKIEVKNLVYSDIKSDGVKAEIYFDPIRDGYLENQEIEVEIIEDKEPKAQFQSVSTVIAQEGQTNQTKKVKIIRQGDGRLVASLNFDHLKEGTDFKIKGLKIINKNAIFTNKEYQNTGPKFEIVNEFTSAIIKGQQRQIGEINDQAKQKTLKFATDIVISNVEFNPSQTRGGHNQGQGQGQQDLQRSATIKITFSNSNNEILKLNNNQVTTLTLRNKKTGKVVLASAKVQENSGAASATFEFKNNLDKFTEYEISSLSVVRTNGIYQIPFAKTIKNDTSKTQFKTKLSSIKVVDIKYSDLSPTSVLLTTFFDSLEDGSLNNDFEATLEYELKNKQNSGGQNSTKTSKVAIENNQASFQIENLGEATGYTVKNLEITKKPITRSTRSKRSTPENEFKNLKVEFDQQKVETPMKKDFFTKSLISSITINKDLIKNTQSNPPQKIEISNTNLSDTSAGIEIKIKDPKKFFEAYSNGKSKQGQASQIHLMIKSQRTGAIFQAQAQISYQGEEATAKFSFENLEKYSLYSIVDIFVSGVPVGFLRNLTQDQKKFHTTAKEVLPESISQTEYRKHGAVIRMVFDVNKNWFLVNNKIKISFKKQGDNGSEDAQLTAEAVVKEDGLAIFDIQKDQIKNKVPSGTRYEITKMEFLPQTNTNQAIIKHFPLAKYIGTDQNRSTSSLSASQDSPQAPSRKKRDLSLFSSALNYQVSEFATQPSPAPSTNTSNNFAAVSLKLDPLSQDKQQTNTLIKTFDTAAYVVNIEKVNLSGNNAEIKIKLNTTKLLEKVSQNKRKIKLKYIDITSGQEKTAELKDQGGQQQPNSSSGEYTFSASDLKPLNYYQLVSVVYENNGKSEQVINFDDDSITFQDKLFRTTPASFSVVDIQRTLLDKENSVVYVKIQLDEQSASYLEGYKVKVSYKRQDKTNSNTPMSVVEGKIQSDGTIQVKLEDIYDNTGQSQQKQLSLKQLDTRTNPIEKETNTLINQVNDPKTSSSKTEEKQIGQNKIFEGFKYKIEKVELIGKPEVSERSRKRRSTSVSNLIDFNKSFNTQAEFKNPQGLIPQTPISQKQIIEGIPIRVYDQIISTEEKDKTSGIETKIYAWFISSEDLKEQDQDKKHFKVQLYNKTLNKLEIISQLQKSKS</sequence>
<dbReference type="GeneID" id="41334743"/>
<dbReference type="OrthoDB" id="401324at2"/>
<keyword evidence="2" id="KW-0812">Transmembrane</keyword>
<dbReference type="RefSeq" id="WP_044284667.1">
    <property type="nucleotide sequence ID" value="NC_007295.1"/>
</dbReference>
<feature type="domain" description="DUF1410" evidence="3">
    <location>
        <begin position="189"/>
        <end position="265"/>
    </location>
</feature>
<evidence type="ECO:0000313" key="4">
    <source>
        <dbReference type="EMBL" id="AAZ44531.2"/>
    </source>
</evidence>
<protein>
    <recommendedName>
        <fullName evidence="3">DUF1410 domain-containing protein</fullName>
    </recommendedName>
</protein>
<dbReference type="HOGENOM" id="CLU_000185_0_0_14"/>
<name>Q4A9P0_MESHJ</name>
<dbReference type="Pfam" id="PF07198">
    <property type="entry name" value="DUF1410"/>
    <property type="match status" value="3"/>
</dbReference>
<accession>Q4A9P0</accession>
<feature type="transmembrane region" description="Helical" evidence="2">
    <location>
        <begin position="21"/>
        <end position="43"/>
    </location>
</feature>
<feature type="domain" description="DUF1410" evidence="3">
    <location>
        <begin position="330"/>
        <end position="386"/>
    </location>
</feature>
<reference evidence="4 5" key="1">
    <citation type="journal article" date="2005" name="J. Bacteriol.">
        <title>Swine and poultry pathogens: the complete genome sequences of two strains of Mycoplasma hyopneumoniae and a strain of Mycoplasma synoviae.</title>
        <authorList>
            <person name="Vasconcelos A.T."/>
            <person name="Ferreira H.B."/>
            <person name="Bizarro C.V."/>
            <person name="Bonatto S.L."/>
            <person name="Carvalho M.O."/>
            <person name="Pinto P.M."/>
            <person name="Almeida D.F."/>
            <person name="Almeida L.G."/>
            <person name="Almeida R."/>
            <person name="Alves-Filho L."/>
            <person name="Assuncao E.N."/>
            <person name="Azevedo V.A."/>
            <person name="Bogo M.R."/>
            <person name="Brigido M.M."/>
            <person name="Brocchi M."/>
            <person name="Burity H.A."/>
            <person name="Camargo A.A."/>
            <person name="Camargo S.S."/>
            <person name="Carepo M.S."/>
            <person name="Carraro D.M."/>
            <person name="de Mattos Cascardo J.C."/>
            <person name="Castro L.A."/>
            <person name="Cavalcanti G."/>
            <person name="Chemale G."/>
            <person name="Collevatti R.G."/>
            <person name="Cunha C.W."/>
            <person name="Dallagiovanna B."/>
            <person name="Dambros B.P."/>
            <person name="Dellagostin O.A."/>
            <person name="Falcao C."/>
            <person name="Fantinatti-Garboggini F."/>
            <person name="Felipe M.S."/>
            <person name="Fiorentin L."/>
            <person name="Franco G.R."/>
            <person name="Freitas N.S."/>
            <person name="Frias D."/>
            <person name="Grangeiro T.B."/>
            <person name="Grisard E.C."/>
            <person name="Guimaraes C.T."/>
            <person name="Hungria M."/>
            <person name="Jardim S.N."/>
            <person name="Krieger M.A."/>
            <person name="Laurino J.P."/>
            <person name="Lima L.F."/>
            <person name="Lopes M.I."/>
            <person name="Loreto E.L."/>
            <person name="Madeira H.M."/>
            <person name="Manfio G.P."/>
            <person name="Maranhao A.Q."/>
            <person name="Martinkovics C.T."/>
            <person name="Medeiros S.R."/>
            <person name="Moreira M.A."/>
            <person name="Neiva M."/>
            <person name="Ramalho-Neto C.E."/>
            <person name="Nicolas M.F."/>
            <person name="Oliveira S.C."/>
            <person name="Paixao R.F."/>
            <person name="Pedrosa F.O."/>
            <person name="Pena S.D."/>
            <person name="Pereira M."/>
            <person name="Pereira-Ferrari L."/>
            <person name="Piffer I."/>
            <person name="Pinto L.S."/>
            <person name="Potrich D.P."/>
            <person name="Salim A.C."/>
            <person name="Santos F.R."/>
            <person name="Schmitt R."/>
            <person name="Schneider M.P."/>
            <person name="Schrank A."/>
            <person name="Schrank I.S."/>
            <person name="Schuck A.F."/>
            <person name="Seuanez H.N."/>
            <person name="Silva D.W."/>
            <person name="Silva R."/>
            <person name="Silva S.C."/>
            <person name="Soares C.M."/>
            <person name="Souza K.R."/>
            <person name="Souza R.C."/>
            <person name="Staats C.C."/>
            <person name="Steffens M.B."/>
            <person name="Teixeira S.M."/>
            <person name="Urmenyi T.P."/>
            <person name="Vainstein M.H."/>
            <person name="Zuccherato L.W."/>
            <person name="Simpson A.J."/>
            <person name="Zaha A."/>
        </authorList>
    </citation>
    <scope>NUCLEOTIDE SEQUENCE [LARGE SCALE GENOMIC DNA]</scope>
    <source>
        <strain evidence="5">J / ATCC 25934 / NCTC 10110</strain>
    </source>
</reference>
<dbReference type="InterPro" id="IPR009849">
    <property type="entry name" value="DUF1410"/>
</dbReference>
<dbReference type="KEGG" id="mhj:MHJ_0445"/>
<keyword evidence="2" id="KW-0472">Membrane</keyword>
<dbReference type="EMBL" id="AE017243">
    <property type="protein sequence ID" value="AAZ44531.2"/>
    <property type="molecule type" value="Genomic_DNA"/>
</dbReference>
<keyword evidence="2" id="KW-1133">Transmembrane helix</keyword>
<proteinExistence type="predicted"/>
<feature type="region of interest" description="Disordered" evidence="1">
    <location>
        <begin position="821"/>
        <end position="850"/>
    </location>
</feature>
<gene>
    <name evidence="4" type="ordered locus">MHJ_0445</name>
</gene>
<evidence type="ECO:0000259" key="3">
    <source>
        <dbReference type="Pfam" id="PF07198"/>
    </source>
</evidence>
<dbReference type="Proteomes" id="UP000000548">
    <property type="component" value="Chromosome"/>
</dbReference>
<evidence type="ECO:0000256" key="2">
    <source>
        <dbReference type="SAM" id="Phobius"/>
    </source>
</evidence>
<feature type="domain" description="DUF1410" evidence="3">
    <location>
        <begin position="791"/>
        <end position="885"/>
    </location>
</feature>